<keyword evidence="2" id="KW-1185">Reference proteome</keyword>
<dbReference type="RefSeq" id="XP_014145057.1">
    <property type="nucleotide sequence ID" value="XM_014289582.1"/>
</dbReference>
<gene>
    <name evidence="1" type="ORF">SARC_16309</name>
</gene>
<accession>A0A0L0F360</accession>
<dbReference type="Proteomes" id="UP000054560">
    <property type="component" value="Unassembled WGS sequence"/>
</dbReference>
<protein>
    <recommendedName>
        <fullName evidence="3">CNH domain-containing protein</fullName>
    </recommendedName>
</protein>
<evidence type="ECO:0008006" key="3">
    <source>
        <dbReference type="Google" id="ProtNLM"/>
    </source>
</evidence>
<proteinExistence type="predicted"/>
<evidence type="ECO:0000313" key="2">
    <source>
        <dbReference type="Proteomes" id="UP000054560"/>
    </source>
</evidence>
<feature type="non-terminal residue" evidence="1">
    <location>
        <position position="1"/>
    </location>
</feature>
<organism evidence="1 2">
    <name type="scientific">Sphaeroforma arctica JP610</name>
    <dbReference type="NCBI Taxonomy" id="667725"/>
    <lineage>
        <taxon>Eukaryota</taxon>
        <taxon>Ichthyosporea</taxon>
        <taxon>Ichthyophonida</taxon>
        <taxon>Sphaeroforma</taxon>
    </lineage>
</organism>
<dbReference type="AlphaFoldDB" id="A0A0L0F360"/>
<name>A0A0L0F360_9EUKA</name>
<reference evidence="1 2" key="1">
    <citation type="submission" date="2011-02" db="EMBL/GenBank/DDBJ databases">
        <title>The Genome Sequence of Sphaeroforma arctica JP610.</title>
        <authorList>
            <consortium name="The Broad Institute Genome Sequencing Platform"/>
            <person name="Russ C."/>
            <person name="Cuomo C."/>
            <person name="Young S.K."/>
            <person name="Zeng Q."/>
            <person name="Gargeya S."/>
            <person name="Alvarado L."/>
            <person name="Berlin A."/>
            <person name="Chapman S.B."/>
            <person name="Chen Z."/>
            <person name="Freedman E."/>
            <person name="Gellesch M."/>
            <person name="Goldberg J."/>
            <person name="Griggs A."/>
            <person name="Gujja S."/>
            <person name="Heilman E."/>
            <person name="Heiman D."/>
            <person name="Howarth C."/>
            <person name="Mehta T."/>
            <person name="Neiman D."/>
            <person name="Pearson M."/>
            <person name="Roberts A."/>
            <person name="Saif S."/>
            <person name="Shea T."/>
            <person name="Shenoy N."/>
            <person name="Sisk P."/>
            <person name="Stolte C."/>
            <person name="Sykes S."/>
            <person name="White J."/>
            <person name="Yandava C."/>
            <person name="Burger G."/>
            <person name="Gray M.W."/>
            <person name="Holland P.W.H."/>
            <person name="King N."/>
            <person name="Lang F.B.F."/>
            <person name="Roger A.J."/>
            <person name="Ruiz-Trillo I."/>
            <person name="Haas B."/>
            <person name="Nusbaum C."/>
            <person name="Birren B."/>
        </authorList>
    </citation>
    <scope>NUCLEOTIDE SEQUENCE [LARGE SCALE GENOMIC DNA]</scope>
    <source>
        <strain evidence="1 2">JP610</strain>
    </source>
</reference>
<dbReference type="GeneID" id="25916813"/>
<dbReference type="EMBL" id="KQ249391">
    <property type="protein sequence ID" value="KNC71155.1"/>
    <property type="molecule type" value="Genomic_DNA"/>
</dbReference>
<sequence>IMYVATFDCRGKRIACGRSDGHLALVDTNTFEIVRTHEEPQIRREKLIGLTYGVKDG</sequence>
<evidence type="ECO:0000313" key="1">
    <source>
        <dbReference type="EMBL" id="KNC71155.1"/>
    </source>
</evidence>